<dbReference type="InterPro" id="IPR036640">
    <property type="entry name" value="ABC1_TM_sf"/>
</dbReference>
<dbReference type="SMART" id="SM00382">
    <property type="entry name" value="AAA"/>
    <property type="match status" value="1"/>
</dbReference>
<feature type="transmembrane region" description="Helical" evidence="7">
    <location>
        <begin position="103"/>
        <end position="127"/>
    </location>
</feature>
<proteinExistence type="predicted"/>
<dbReference type="InterPro" id="IPR027417">
    <property type="entry name" value="P-loop_NTPase"/>
</dbReference>
<dbReference type="Proteomes" id="UP001379533">
    <property type="component" value="Chromosome"/>
</dbReference>
<evidence type="ECO:0000256" key="4">
    <source>
        <dbReference type="ARBA" id="ARBA00022840"/>
    </source>
</evidence>
<dbReference type="PROSITE" id="PS50893">
    <property type="entry name" value="ABC_TRANSPORTER_2"/>
    <property type="match status" value="1"/>
</dbReference>
<dbReference type="InterPro" id="IPR011527">
    <property type="entry name" value="ABC1_TM_dom"/>
</dbReference>
<dbReference type="InterPro" id="IPR039421">
    <property type="entry name" value="Type_1_exporter"/>
</dbReference>
<dbReference type="Pfam" id="PF00664">
    <property type="entry name" value="ABC_membrane"/>
    <property type="match status" value="1"/>
</dbReference>
<dbReference type="PROSITE" id="PS00211">
    <property type="entry name" value="ABC_TRANSPORTER_1"/>
    <property type="match status" value="1"/>
</dbReference>
<dbReference type="PANTHER" id="PTHR43394">
    <property type="entry name" value="ATP-DEPENDENT PERMEASE MDL1, MITOCHONDRIAL"/>
    <property type="match status" value="1"/>
</dbReference>
<dbReference type="SUPFAM" id="SSF52540">
    <property type="entry name" value="P-loop containing nucleoside triphosphate hydrolases"/>
    <property type="match status" value="1"/>
</dbReference>
<dbReference type="PROSITE" id="PS50929">
    <property type="entry name" value="ABC_TM1F"/>
    <property type="match status" value="1"/>
</dbReference>
<feature type="transmembrane region" description="Helical" evidence="7">
    <location>
        <begin position="35"/>
        <end position="58"/>
    </location>
</feature>
<dbReference type="InterPro" id="IPR003439">
    <property type="entry name" value="ABC_transporter-like_ATP-bd"/>
</dbReference>
<evidence type="ECO:0000259" key="8">
    <source>
        <dbReference type="PROSITE" id="PS50893"/>
    </source>
</evidence>
<sequence length="556" mass="60158">MGTTSSLVLALEPLVLKVFFDALVAHASVARLMGVVGLLALMLLTREGIVALLDWLVWRTRIAINYRMTSATIDRLHTLPLSFHQRHAVGSLMAKVDRGISGTVTAFSTVFVQILPSTIYLVMAIVIMLRLEWRLGLLVLGFAPIPAVLGARASREQVTRERRLLERWARVFARFNEALAGMMVVKSFAREESEKQRFLKRVDAANQLVMRGVATDARVEATKNAVAVTARVAAVSLGGYLIATDAIPIGTLIAFLGYVGGAFQPVQSLTGAYQTTRRGQVALKTVFSILDAEDTVLDSADACEAAPLRGAVEFRDVSFGYGGRPVLDRVNITVKPGETVALVGPSGAGKTTLMALLQRLHDPSSGAVYVDGVDLRSLKQRSLRAQIGVVLQEGLLFSDTIRGNIAFGRPYATDEDIEKAARAANAHDFVTQLPRAYATRVGERGSTLSGGERQRIAIARALLKDAPILILDEATSALDAESESLVQEALGRLMAGRTTFIIAHRLATVVRADRILVLKDGQIVECGTHAELVRAKGYYASLVEHQVRGLIEDRAA</sequence>
<evidence type="ECO:0000313" key="11">
    <source>
        <dbReference type="Proteomes" id="UP001379533"/>
    </source>
</evidence>
<evidence type="ECO:0000256" key="7">
    <source>
        <dbReference type="SAM" id="Phobius"/>
    </source>
</evidence>
<dbReference type="InterPro" id="IPR003593">
    <property type="entry name" value="AAA+_ATPase"/>
</dbReference>
<evidence type="ECO:0000256" key="6">
    <source>
        <dbReference type="ARBA" id="ARBA00023136"/>
    </source>
</evidence>
<evidence type="ECO:0000256" key="2">
    <source>
        <dbReference type="ARBA" id="ARBA00022692"/>
    </source>
</evidence>
<keyword evidence="4 10" id="KW-0067">ATP-binding</keyword>
<dbReference type="RefSeq" id="WP_394845539.1">
    <property type="nucleotide sequence ID" value="NZ_CP089982.1"/>
</dbReference>
<feature type="transmembrane region" description="Helical" evidence="7">
    <location>
        <begin position="133"/>
        <end position="151"/>
    </location>
</feature>
<feature type="domain" description="ABC transporter" evidence="8">
    <location>
        <begin position="312"/>
        <end position="545"/>
    </location>
</feature>
<evidence type="ECO:0000259" key="9">
    <source>
        <dbReference type="PROSITE" id="PS50929"/>
    </source>
</evidence>
<keyword evidence="2 7" id="KW-0812">Transmembrane</keyword>
<evidence type="ECO:0000313" key="10">
    <source>
        <dbReference type="EMBL" id="WXA94931.1"/>
    </source>
</evidence>
<protein>
    <submittedName>
        <fullName evidence="10">ABC transporter ATP-binding protein/permease</fullName>
    </submittedName>
</protein>
<dbReference type="EMBL" id="CP089982">
    <property type="protein sequence ID" value="WXA94931.1"/>
    <property type="molecule type" value="Genomic_DNA"/>
</dbReference>
<feature type="domain" description="ABC transmembrane type-1" evidence="9">
    <location>
        <begin position="1"/>
        <end position="278"/>
    </location>
</feature>
<dbReference type="GO" id="GO:0005524">
    <property type="term" value="F:ATP binding"/>
    <property type="evidence" value="ECO:0007669"/>
    <property type="project" value="UniProtKB-KW"/>
</dbReference>
<evidence type="ECO:0000256" key="1">
    <source>
        <dbReference type="ARBA" id="ARBA00004651"/>
    </source>
</evidence>
<dbReference type="SUPFAM" id="SSF90123">
    <property type="entry name" value="ABC transporter transmembrane region"/>
    <property type="match status" value="1"/>
</dbReference>
<name>A0ABZ2K8D9_9BACT</name>
<dbReference type="CDD" id="cd03249">
    <property type="entry name" value="ABC_MTABC3_MDL1_MDL2"/>
    <property type="match status" value="1"/>
</dbReference>
<comment type="subcellular location">
    <subcellularLocation>
        <location evidence="1">Cell membrane</location>
        <topology evidence="1">Multi-pass membrane protein</topology>
    </subcellularLocation>
</comment>
<reference evidence="10 11" key="1">
    <citation type="submission" date="2021-12" db="EMBL/GenBank/DDBJ databases">
        <title>Discovery of the Pendulisporaceae a myxobacterial family with distinct sporulation behavior and unique specialized metabolism.</title>
        <authorList>
            <person name="Garcia R."/>
            <person name="Popoff A."/>
            <person name="Bader C.D."/>
            <person name="Loehr J."/>
            <person name="Walesch S."/>
            <person name="Walt C."/>
            <person name="Boldt J."/>
            <person name="Bunk B."/>
            <person name="Haeckl F.J.F.P.J."/>
            <person name="Gunesch A.P."/>
            <person name="Birkelbach J."/>
            <person name="Nuebel U."/>
            <person name="Pietschmann T."/>
            <person name="Bach T."/>
            <person name="Mueller R."/>
        </authorList>
    </citation>
    <scope>NUCLEOTIDE SEQUENCE [LARGE SCALE GENOMIC DNA]</scope>
    <source>
        <strain evidence="10 11">MSr12523</strain>
    </source>
</reference>
<evidence type="ECO:0000256" key="3">
    <source>
        <dbReference type="ARBA" id="ARBA00022741"/>
    </source>
</evidence>
<dbReference type="Gene3D" id="1.20.1560.10">
    <property type="entry name" value="ABC transporter type 1, transmembrane domain"/>
    <property type="match status" value="1"/>
</dbReference>
<dbReference type="Gene3D" id="3.40.50.300">
    <property type="entry name" value="P-loop containing nucleotide triphosphate hydrolases"/>
    <property type="match status" value="1"/>
</dbReference>
<keyword evidence="6 7" id="KW-0472">Membrane</keyword>
<evidence type="ECO:0000256" key="5">
    <source>
        <dbReference type="ARBA" id="ARBA00022989"/>
    </source>
</evidence>
<organism evidence="10 11">
    <name type="scientific">Pendulispora brunnea</name>
    <dbReference type="NCBI Taxonomy" id="2905690"/>
    <lineage>
        <taxon>Bacteria</taxon>
        <taxon>Pseudomonadati</taxon>
        <taxon>Myxococcota</taxon>
        <taxon>Myxococcia</taxon>
        <taxon>Myxococcales</taxon>
        <taxon>Sorangiineae</taxon>
        <taxon>Pendulisporaceae</taxon>
        <taxon>Pendulispora</taxon>
    </lineage>
</organism>
<dbReference type="CDD" id="cd07346">
    <property type="entry name" value="ABC_6TM_exporters"/>
    <property type="match status" value="1"/>
</dbReference>
<gene>
    <name evidence="10" type="ORF">LZC95_51980</name>
</gene>
<dbReference type="Pfam" id="PF00005">
    <property type="entry name" value="ABC_tran"/>
    <property type="match status" value="1"/>
</dbReference>
<keyword evidence="3" id="KW-0547">Nucleotide-binding</keyword>
<dbReference type="PANTHER" id="PTHR43394:SF1">
    <property type="entry name" value="ATP-BINDING CASSETTE SUB-FAMILY B MEMBER 10, MITOCHONDRIAL"/>
    <property type="match status" value="1"/>
</dbReference>
<accession>A0ABZ2K8D9</accession>
<keyword evidence="11" id="KW-1185">Reference proteome</keyword>
<keyword evidence="5 7" id="KW-1133">Transmembrane helix</keyword>
<dbReference type="InterPro" id="IPR017871">
    <property type="entry name" value="ABC_transporter-like_CS"/>
</dbReference>